<proteinExistence type="predicted"/>
<dbReference type="PANTHER" id="PTHR33371">
    <property type="entry name" value="INTERMEMBRANE PHOSPHOLIPID TRANSPORT SYSTEM BINDING PROTEIN MLAD-RELATED"/>
    <property type="match status" value="1"/>
</dbReference>
<evidence type="ECO:0000259" key="4">
    <source>
        <dbReference type="Pfam" id="PF11887"/>
    </source>
</evidence>
<feature type="transmembrane region" description="Helical" evidence="2">
    <location>
        <begin position="20"/>
        <end position="41"/>
    </location>
</feature>
<sequence>MTTVRGKSKDKALRRKGTRLGVRTLAIGSGAVLLAGCQFGGLNSLNMPGTAGHGPGSFKITVQLPDVATLPQNSPVMIDDVTVGSVSGIDAVQRPDGTFYAAVQLSLDGDVKLPANAVARVAQTSLLGSQHVELSEPVGKPPEGELREGSNISLDDAGRYPTTEEVLSSLGVVVNKGNLGALQDITDEVYAAVAGRSGSFADLVPRLAELTASLDAQTDDIIAAADGLNRFASVLARSSDSLGRTLDTLPAALKVLNDSRTNIVDAFTALRSFAEVGARILSETKDDFAADFKDLYAVAKELNDHVDYLIKDLELLPTFPFHYKYLRNAVRGDYLNVFATFDLTLRRTGESVFTTSGFDPNMKHMSEVLNPPEFLTGALANLSGQAADPFKIPPGTATQHEGP</sequence>
<name>A0A2U9PYA7_MYCSE</name>
<evidence type="ECO:0000313" key="5">
    <source>
        <dbReference type="EMBL" id="AWT56717.1"/>
    </source>
</evidence>
<feature type="domain" description="Mammalian cell entry C-terminal" evidence="4">
    <location>
        <begin position="147"/>
        <end position="305"/>
    </location>
</feature>
<evidence type="ECO:0000256" key="1">
    <source>
        <dbReference type="SAM" id="MobiDB-lite"/>
    </source>
</evidence>
<accession>A0A2U9PYA7</accession>
<protein>
    <submittedName>
        <fullName evidence="5">Virulence factor Mce family protein</fullName>
    </submittedName>
</protein>
<dbReference type="Pfam" id="PF11887">
    <property type="entry name" value="Mce4_CUP1"/>
    <property type="match status" value="1"/>
</dbReference>
<dbReference type="Pfam" id="PF02470">
    <property type="entry name" value="MlaD"/>
    <property type="match status" value="1"/>
</dbReference>
<evidence type="ECO:0000256" key="2">
    <source>
        <dbReference type="SAM" id="Phobius"/>
    </source>
</evidence>
<dbReference type="EMBL" id="CP027541">
    <property type="protein sequence ID" value="AWT56717.1"/>
    <property type="molecule type" value="Genomic_DNA"/>
</dbReference>
<keyword evidence="2" id="KW-0472">Membrane</keyword>
<gene>
    <name evidence="5" type="ORF">D806_057770</name>
</gene>
<feature type="domain" description="Mce/MlaD" evidence="3">
    <location>
        <begin position="59"/>
        <end position="136"/>
    </location>
</feature>
<reference evidence="5 6" key="1">
    <citation type="journal article" date="2013" name="Genome Announc.">
        <title>Draft genome sequence of MKD8, a conjugal recipient Mycobacterium smegmatis strain.</title>
        <authorList>
            <person name="Gray T.A."/>
            <person name="Palumbo M.J."/>
            <person name="Derbyshire K.M."/>
        </authorList>
    </citation>
    <scope>NUCLEOTIDE SEQUENCE [LARGE SCALE GENOMIC DNA]</scope>
    <source>
        <strain evidence="5 6">MKD8</strain>
    </source>
</reference>
<dbReference type="InterPro" id="IPR052336">
    <property type="entry name" value="MlaD_Phospholipid_Transporter"/>
</dbReference>
<keyword evidence="2" id="KW-0812">Transmembrane</keyword>
<keyword evidence="2" id="KW-1133">Transmembrane helix</keyword>
<dbReference type="PANTHER" id="PTHR33371:SF15">
    <property type="entry name" value="LIPOPROTEIN LPRN"/>
    <property type="match status" value="1"/>
</dbReference>
<dbReference type="InterPro" id="IPR003399">
    <property type="entry name" value="Mce/MlaD"/>
</dbReference>
<dbReference type="GO" id="GO:0005576">
    <property type="term" value="C:extracellular region"/>
    <property type="evidence" value="ECO:0007669"/>
    <property type="project" value="TreeGrafter"/>
</dbReference>
<dbReference type="InterPro" id="IPR005693">
    <property type="entry name" value="Mce"/>
</dbReference>
<dbReference type="Proteomes" id="UP000011200">
    <property type="component" value="Chromosome"/>
</dbReference>
<feature type="region of interest" description="Disordered" evidence="1">
    <location>
        <begin position="132"/>
        <end position="158"/>
    </location>
</feature>
<reference evidence="6" key="2">
    <citation type="submission" date="2018-03" db="EMBL/GenBank/DDBJ databases">
        <authorList>
            <person name="Derbyshire K."/>
            <person name="Gray T.A."/>
            <person name="Champion M."/>
        </authorList>
    </citation>
    <scope>NUCLEOTIDE SEQUENCE [LARGE SCALE GENOMIC DNA]</scope>
    <source>
        <strain evidence="6">MKD8</strain>
    </source>
</reference>
<dbReference type="NCBIfam" id="TIGR00996">
    <property type="entry name" value="Mtu_fam_mce"/>
    <property type="match status" value="1"/>
</dbReference>
<evidence type="ECO:0000313" key="6">
    <source>
        <dbReference type="Proteomes" id="UP000011200"/>
    </source>
</evidence>
<dbReference type="InterPro" id="IPR024516">
    <property type="entry name" value="Mce_C"/>
</dbReference>
<dbReference type="AlphaFoldDB" id="A0A2U9PYA7"/>
<organism evidence="5 6">
    <name type="scientific">Mycolicibacterium smegmatis (strain MKD8)</name>
    <name type="common">Mycobacterium smegmatis</name>
    <dbReference type="NCBI Taxonomy" id="1214915"/>
    <lineage>
        <taxon>Bacteria</taxon>
        <taxon>Bacillati</taxon>
        <taxon>Actinomycetota</taxon>
        <taxon>Actinomycetes</taxon>
        <taxon>Mycobacteriales</taxon>
        <taxon>Mycobacteriaceae</taxon>
        <taxon>Mycolicibacterium</taxon>
    </lineage>
</organism>
<evidence type="ECO:0000259" key="3">
    <source>
        <dbReference type="Pfam" id="PF02470"/>
    </source>
</evidence>
<dbReference type="RefSeq" id="WP_198670918.1">
    <property type="nucleotide sequence ID" value="NZ_CP027541.1"/>
</dbReference>